<protein>
    <submittedName>
        <fullName evidence="1">Uncharacterized protein</fullName>
    </submittedName>
</protein>
<gene>
    <name evidence="1" type="ORF">CYMTET_35667</name>
</gene>
<keyword evidence="2" id="KW-1185">Reference proteome</keyword>
<reference evidence="1 2" key="1">
    <citation type="journal article" date="2015" name="Genome Biol. Evol.">
        <title>Comparative Genomics of a Bacterivorous Green Alga Reveals Evolutionary Causalities and Consequences of Phago-Mixotrophic Mode of Nutrition.</title>
        <authorList>
            <person name="Burns J.A."/>
            <person name="Paasch A."/>
            <person name="Narechania A."/>
            <person name="Kim E."/>
        </authorList>
    </citation>
    <scope>NUCLEOTIDE SEQUENCE [LARGE SCALE GENOMIC DNA]</scope>
    <source>
        <strain evidence="1 2">PLY_AMNH</strain>
    </source>
</reference>
<proteinExistence type="predicted"/>
<evidence type="ECO:0000313" key="2">
    <source>
        <dbReference type="Proteomes" id="UP001190700"/>
    </source>
</evidence>
<name>A0AAE0F8X7_9CHLO</name>
<organism evidence="1 2">
    <name type="scientific">Cymbomonas tetramitiformis</name>
    <dbReference type="NCBI Taxonomy" id="36881"/>
    <lineage>
        <taxon>Eukaryota</taxon>
        <taxon>Viridiplantae</taxon>
        <taxon>Chlorophyta</taxon>
        <taxon>Pyramimonadophyceae</taxon>
        <taxon>Pyramimonadales</taxon>
        <taxon>Pyramimonadaceae</taxon>
        <taxon>Cymbomonas</taxon>
    </lineage>
</organism>
<comment type="caution">
    <text evidence="1">The sequence shown here is derived from an EMBL/GenBank/DDBJ whole genome shotgun (WGS) entry which is preliminary data.</text>
</comment>
<evidence type="ECO:0000313" key="1">
    <source>
        <dbReference type="EMBL" id="KAK3255194.1"/>
    </source>
</evidence>
<accession>A0AAE0F8X7</accession>
<dbReference type="Proteomes" id="UP001190700">
    <property type="component" value="Unassembled WGS sequence"/>
</dbReference>
<dbReference type="AlphaFoldDB" id="A0AAE0F8X7"/>
<sequence length="281" mass="31497">MDLMQQLIMNKIEKSKYASSFVNINELEIDLTHAVVSKIAIEAVAGEATQGYLSIEANKKSFDISYAVSCKTNSEKACEAILTNRIPLFLCANTPNYVGYENTERANNTDMFIANAKLRYLCDSEDISFGKAYVVKQNSTTSTIKAVINKQSQETISLIQYALNSPLFSFGTIDNLSNFENWANDDNFLTDQNEKWIMWELFYKIKQTYIQLQKNARVYTDLSKIAVKLHAGPNKDDEDSFGVCDGKVGLNIFLYVPLVNALLTNSHQPEEAASAETDEAP</sequence>
<dbReference type="EMBL" id="LGRX02022860">
    <property type="protein sequence ID" value="KAK3255194.1"/>
    <property type="molecule type" value="Genomic_DNA"/>
</dbReference>